<feature type="DNA-binding region" description="H-T-H motif" evidence="2">
    <location>
        <begin position="57"/>
        <end position="76"/>
    </location>
</feature>
<protein>
    <submittedName>
        <fullName evidence="4">TetR/AcrR family transcriptional regulator</fullName>
    </submittedName>
</protein>
<dbReference type="Proteomes" id="UP000460650">
    <property type="component" value="Unassembled WGS sequence"/>
</dbReference>
<dbReference type="Gene3D" id="1.10.357.10">
    <property type="entry name" value="Tetracycline Repressor, domain 2"/>
    <property type="match status" value="1"/>
</dbReference>
<dbReference type="SUPFAM" id="SSF48498">
    <property type="entry name" value="Tetracyclin repressor-like, C-terminal domain"/>
    <property type="match status" value="1"/>
</dbReference>
<comment type="caution">
    <text evidence="4">The sequence shown here is derived from an EMBL/GenBank/DDBJ whole genome shotgun (WGS) entry which is preliminary data.</text>
</comment>
<evidence type="ECO:0000259" key="3">
    <source>
        <dbReference type="PROSITE" id="PS50977"/>
    </source>
</evidence>
<dbReference type="InterPro" id="IPR001647">
    <property type="entry name" value="HTH_TetR"/>
</dbReference>
<dbReference type="PROSITE" id="PS50977">
    <property type="entry name" value="HTH_TETR_2"/>
    <property type="match status" value="1"/>
</dbReference>
<reference evidence="4 5" key="1">
    <citation type="submission" date="2019-09" db="EMBL/GenBank/DDBJ databases">
        <title>Taxonomic organization of the family Brucellaceae based on a phylogenomic approach.</title>
        <authorList>
            <person name="Leclercq S."/>
            <person name="Cloeckaert A."/>
            <person name="Zygmunt M.S."/>
        </authorList>
    </citation>
    <scope>NUCLEOTIDE SEQUENCE [LARGE SCALE GENOMIC DNA]</scope>
    <source>
        <strain evidence="4 5">TA93</strain>
    </source>
</reference>
<keyword evidence="1 2" id="KW-0238">DNA-binding</keyword>
<evidence type="ECO:0000256" key="1">
    <source>
        <dbReference type="ARBA" id="ARBA00023125"/>
    </source>
</evidence>
<accession>A0A7V8B0W5</accession>
<dbReference type="Gene3D" id="1.10.10.60">
    <property type="entry name" value="Homeodomain-like"/>
    <property type="match status" value="1"/>
</dbReference>
<sequence length="234" mass="27315">MDTPLQASGVALNSQSFADGLKARSLDRKLLKKERTKYLLLTAATNLLSREPSAKISIEKVLEETGLSRGTFYNHYKDVDGLLVNLLETFLNMTWGSREPIRKKTGEVNAYQLLYETNLAFCYAYREHSHIYALFNEISSTNKGLIRIREQMNNDWVARNVKHIEKRRQNSFDTIERCQIEGKFRMLIAMTIETLRERFVHGDAFLVERYEELEDLASALSEIWWKIISEYYTI</sequence>
<dbReference type="SUPFAM" id="SSF46689">
    <property type="entry name" value="Homeodomain-like"/>
    <property type="match status" value="1"/>
</dbReference>
<name>A0A7V8B0W5_9HYPH</name>
<dbReference type="RefSeq" id="WP_151648354.1">
    <property type="nucleotide sequence ID" value="NZ_WBVY01000007.1"/>
</dbReference>
<dbReference type="InterPro" id="IPR036271">
    <property type="entry name" value="Tet_transcr_reg_TetR-rel_C_sf"/>
</dbReference>
<evidence type="ECO:0000256" key="2">
    <source>
        <dbReference type="PROSITE-ProRule" id="PRU00335"/>
    </source>
</evidence>
<dbReference type="PANTHER" id="PTHR43479:SF11">
    <property type="entry name" value="ACREF_ENVCD OPERON REPRESSOR-RELATED"/>
    <property type="match status" value="1"/>
</dbReference>
<dbReference type="GO" id="GO:0003677">
    <property type="term" value="F:DNA binding"/>
    <property type="evidence" value="ECO:0007669"/>
    <property type="project" value="UniProtKB-UniRule"/>
</dbReference>
<organism evidence="4 5">
    <name type="scientific">Brucella tritici</name>
    <dbReference type="NCBI Taxonomy" id="94626"/>
    <lineage>
        <taxon>Bacteria</taxon>
        <taxon>Pseudomonadati</taxon>
        <taxon>Pseudomonadota</taxon>
        <taxon>Alphaproteobacteria</taxon>
        <taxon>Hyphomicrobiales</taxon>
        <taxon>Brucellaceae</taxon>
        <taxon>Brucella/Ochrobactrum group</taxon>
        <taxon>Brucella</taxon>
    </lineage>
</organism>
<dbReference type="EMBL" id="WBVY01000007">
    <property type="protein sequence ID" value="KAB2655115.1"/>
    <property type="molecule type" value="Genomic_DNA"/>
</dbReference>
<dbReference type="PANTHER" id="PTHR43479">
    <property type="entry name" value="ACREF/ENVCD OPERON REPRESSOR-RELATED"/>
    <property type="match status" value="1"/>
</dbReference>
<dbReference type="InterPro" id="IPR009057">
    <property type="entry name" value="Homeodomain-like_sf"/>
</dbReference>
<proteinExistence type="predicted"/>
<evidence type="ECO:0000313" key="5">
    <source>
        <dbReference type="Proteomes" id="UP000460650"/>
    </source>
</evidence>
<dbReference type="AlphaFoldDB" id="A0A7V8B0W5"/>
<gene>
    <name evidence="4" type="ORF">F9K94_21400</name>
</gene>
<feature type="domain" description="HTH tetR-type" evidence="3">
    <location>
        <begin position="34"/>
        <end position="94"/>
    </location>
</feature>
<evidence type="ECO:0000313" key="4">
    <source>
        <dbReference type="EMBL" id="KAB2655115.1"/>
    </source>
</evidence>
<dbReference type="InterPro" id="IPR050624">
    <property type="entry name" value="HTH-type_Tx_Regulator"/>
</dbReference>